<evidence type="ECO:0000313" key="2">
    <source>
        <dbReference type="Proteomes" id="UP000307507"/>
    </source>
</evidence>
<sequence length="68" mass="7322">MKTNLLNITGVQVLSKENQRQILGQVLVEEPHDLSKCGCSCSGSVTGPAYCSLYIGCLQVYNCGETKV</sequence>
<dbReference type="AlphaFoldDB" id="A0A4S4A4D7"/>
<dbReference type="EMBL" id="SSNZ01000001">
    <property type="protein sequence ID" value="THF53153.1"/>
    <property type="molecule type" value="Genomic_DNA"/>
</dbReference>
<keyword evidence="2" id="KW-1185">Reference proteome</keyword>
<reference evidence="1 2" key="1">
    <citation type="submission" date="2019-04" db="EMBL/GenBank/DDBJ databases">
        <title>Flavobacterium sp. nov. isolated from construction timber.</title>
        <authorList>
            <person name="Lin S.-Y."/>
            <person name="Chang C.-T."/>
            <person name="Young C.-C."/>
        </authorList>
    </citation>
    <scope>NUCLEOTIDE SEQUENCE [LARGE SCALE GENOMIC DNA]</scope>
    <source>
        <strain evidence="1 2">CC-CTC003</strain>
    </source>
</reference>
<name>A0A4S4A4D7_9FLAO</name>
<comment type="caution">
    <text evidence="1">The sequence shown here is derived from an EMBL/GenBank/DDBJ whole genome shotgun (WGS) entry which is preliminary data.</text>
</comment>
<dbReference type="OrthoDB" id="1366592at2"/>
<protein>
    <recommendedName>
        <fullName evidence="3">Natural product</fullName>
    </recommendedName>
</protein>
<gene>
    <name evidence="1" type="ORF">E6C50_02820</name>
</gene>
<dbReference type="RefSeq" id="WP_136401676.1">
    <property type="nucleotide sequence ID" value="NZ_SSNZ01000001.1"/>
</dbReference>
<evidence type="ECO:0000313" key="1">
    <source>
        <dbReference type="EMBL" id="THF53153.1"/>
    </source>
</evidence>
<organism evidence="1 2">
    <name type="scientific">Flavobacterium supellecticarium</name>
    <dbReference type="NCBI Taxonomy" id="2565924"/>
    <lineage>
        <taxon>Bacteria</taxon>
        <taxon>Pseudomonadati</taxon>
        <taxon>Bacteroidota</taxon>
        <taxon>Flavobacteriia</taxon>
        <taxon>Flavobacteriales</taxon>
        <taxon>Flavobacteriaceae</taxon>
        <taxon>Flavobacterium</taxon>
    </lineage>
</organism>
<dbReference type="Proteomes" id="UP000307507">
    <property type="component" value="Unassembled WGS sequence"/>
</dbReference>
<accession>A0A4S4A4D7</accession>
<proteinExistence type="predicted"/>
<evidence type="ECO:0008006" key="3">
    <source>
        <dbReference type="Google" id="ProtNLM"/>
    </source>
</evidence>